<dbReference type="AlphaFoldDB" id="A0A8J2MX43"/>
<keyword evidence="5" id="KW-0694">RNA-binding</keyword>
<keyword evidence="7" id="KW-0698">rRNA processing</keyword>
<feature type="region of interest" description="Disordered" evidence="8">
    <location>
        <begin position="18"/>
        <end position="45"/>
    </location>
</feature>
<dbReference type="GO" id="GO:0003723">
    <property type="term" value="F:RNA binding"/>
    <property type="evidence" value="ECO:0007669"/>
    <property type="project" value="UniProtKB-KW"/>
</dbReference>
<dbReference type="SUPFAM" id="SSF53335">
    <property type="entry name" value="S-adenosyl-L-methionine-dependent methyltransferases"/>
    <property type="match status" value="1"/>
</dbReference>
<feature type="compositionally biased region" description="Polar residues" evidence="8">
    <location>
        <begin position="18"/>
        <end position="33"/>
    </location>
</feature>
<evidence type="ECO:0000256" key="6">
    <source>
        <dbReference type="ARBA" id="ARBA00024915"/>
    </source>
</evidence>
<sequence length="731" mass="83183">MIRIRPIILRNAWRANSSARQWNQSRSTATTPSRKPGRPRSKDHYWNDEKLSINHKYPLSVAVADIIHPYKDKEVKPKRKKTRNESKPVVQGGVHVRTQIVSPDLCDDVLKYVSHTLDKHKGCDILDINPGAGLWSQKLHEYLQPRSHVLLEQRHEKFKDFLDPLLTAPDSKYSLVNEDPLALQTYRDLVTNGVFPHQTVLDPDDPRAQEPNNTLLVTGSLVWDLRLPGLGFDSMAKQLAYHFASAAWTNDLFHAFGLVRTLLWVQHDDFSPMIADSVSSLQKTNRLMEMSQSTNVFVAPERAPRSKGRGSSGRDPQYEIETTVHALRRGRELGIELPLHRRDNIHDFAADVEQISNGTGIISHNEMQDYLREQQLAGKSTVGLLPQGLIEHYEEMKGITENYPEIDLNPVEIAGKRTKRKKPPADHPYKAQISKFYKEIASTALTLKNKSLVSTVADIGEEMYKLECKILGMQDGPKRDSAMTKLAELDQKWNHSIESQNSNYTKASAAEIDDRLAIRSLPSPLLQWDARPFEPLVMRKDEVWPRNRLSLISAEPIPRPVGESSDFHEWVTDFIFGLYTHPQDGVNHCLDKMQHGLSDIINECPSLKDPKKGGRLQMEHLRVRMLTKEMIIELVKAYKNWPFKEPDSDHSRYFKNKHSGHTIIGWASHEQVNKAEVNLRINKLNSNNTVPHSKASIEASAKKTVTRDFLSVAVISVKTAYDSQCNTVVLQ</sequence>
<dbReference type="RefSeq" id="XP_043165821.1">
    <property type="nucleotide sequence ID" value="XM_043309886.1"/>
</dbReference>
<dbReference type="PANTHER" id="PTHR11727">
    <property type="entry name" value="DIMETHYLADENOSINE TRANSFERASE"/>
    <property type="match status" value="1"/>
</dbReference>
<dbReference type="Gene3D" id="3.40.50.150">
    <property type="entry name" value="Vaccinia Virus protein VP39"/>
    <property type="match status" value="1"/>
</dbReference>
<dbReference type="InterPro" id="IPR023165">
    <property type="entry name" value="rRNA_Ade_diMease-like_C"/>
</dbReference>
<dbReference type="GO" id="GO:0034246">
    <property type="term" value="F:mitochondrial transcription factor activity"/>
    <property type="evidence" value="ECO:0007669"/>
    <property type="project" value="TreeGrafter"/>
</dbReference>
<gene>
    <name evidence="9" type="ORF">ALTATR162_LOCUS2282</name>
</gene>
<dbReference type="GO" id="GO:0006364">
    <property type="term" value="P:rRNA processing"/>
    <property type="evidence" value="ECO:0007669"/>
    <property type="project" value="UniProtKB-KW"/>
</dbReference>
<name>A0A8J2MX43_9PLEO</name>
<keyword evidence="10" id="KW-1185">Reference proteome</keyword>
<dbReference type="Proteomes" id="UP000676310">
    <property type="component" value="Unassembled WGS sequence"/>
</dbReference>
<proteinExistence type="inferred from homology"/>
<keyword evidence="3 7" id="KW-0808">Transferase</keyword>
<dbReference type="GO" id="GO:0005759">
    <property type="term" value="C:mitochondrial matrix"/>
    <property type="evidence" value="ECO:0007669"/>
    <property type="project" value="TreeGrafter"/>
</dbReference>
<accession>A0A8J2MX43</accession>
<organism evidence="9 10">
    <name type="scientific">Alternaria atra</name>
    <dbReference type="NCBI Taxonomy" id="119953"/>
    <lineage>
        <taxon>Eukaryota</taxon>
        <taxon>Fungi</taxon>
        <taxon>Dikarya</taxon>
        <taxon>Ascomycota</taxon>
        <taxon>Pezizomycotina</taxon>
        <taxon>Dothideomycetes</taxon>
        <taxon>Pleosporomycetidae</taxon>
        <taxon>Pleosporales</taxon>
        <taxon>Pleosporineae</taxon>
        <taxon>Pleosporaceae</taxon>
        <taxon>Alternaria</taxon>
        <taxon>Alternaria sect. Ulocladioides</taxon>
    </lineage>
</organism>
<dbReference type="Gene3D" id="1.10.8.100">
    <property type="entry name" value="Ribosomal RNA adenine dimethylase-like, domain 2"/>
    <property type="match status" value="1"/>
</dbReference>
<dbReference type="GO" id="GO:0034245">
    <property type="term" value="C:mitochondrial DNA-directed RNA polymerase complex"/>
    <property type="evidence" value="ECO:0007669"/>
    <property type="project" value="TreeGrafter"/>
</dbReference>
<reference evidence="9" key="1">
    <citation type="submission" date="2021-05" db="EMBL/GenBank/DDBJ databases">
        <authorList>
            <person name="Stam R."/>
        </authorList>
    </citation>
    <scope>NUCLEOTIDE SEQUENCE</scope>
    <source>
        <strain evidence="9">CS162</strain>
    </source>
</reference>
<dbReference type="GO" id="GO:0006391">
    <property type="term" value="P:transcription initiation at mitochondrial promoter"/>
    <property type="evidence" value="ECO:0007669"/>
    <property type="project" value="TreeGrafter"/>
</dbReference>
<evidence type="ECO:0000256" key="4">
    <source>
        <dbReference type="ARBA" id="ARBA00022691"/>
    </source>
</evidence>
<comment type="function">
    <text evidence="6">Mitochondrial transcription factor that confers selective promoter recognition on the core subunit of the yeast mitochondrial RNA polymerase. Interacts with DNA in a non-specific manner.</text>
</comment>
<comment type="similarity">
    <text evidence="7">Belongs to the class I-like SAM-binding methyltransferase superfamily. rRNA adenine N(6)-methyltransferase family.</text>
</comment>
<dbReference type="PANTHER" id="PTHR11727:SF17">
    <property type="entry name" value="DIMETHYLADENOSINE TRANSFERASE 1, MITOCHONDRIAL"/>
    <property type="match status" value="1"/>
</dbReference>
<comment type="caution">
    <text evidence="9">The sequence shown here is derived from an EMBL/GenBank/DDBJ whole genome shotgun (WGS) entry which is preliminary data.</text>
</comment>
<evidence type="ECO:0000313" key="9">
    <source>
        <dbReference type="EMBL" id="CAG5149005.1"/>
    </source>
</evidence>
<evidence type="ECO:0000256" key="1">
    <source>
        <dbReference type="ARBA" id="ARBA00004173"/>
    </source>
</evidence>
<dbReference type="OrthoDB" id="16079at2759"/>
<dbReference type="Pfam" id="PF00398">
    <property type="entry name" value="RrnaAD"/>
    <property type="match status" value="1"/>
</dbReference>
<dbReference type="GO" id="GO:0008168">
    <property type="term" value="F:methyltransferase activity"/>
    <property type="evidence" value="ECO:0007669"/>
    <property type="project" value="UniProtKB-KW"/>
</dbReference>
<dbReference type="GO" id="GO:0032259">
    <property type="term" value="P:methylation"/>
    <property type="evidence" value="ECO:0007669"/>
    <property type="project" value="UniProtKB-KW"/>
</dbReference>
<evidence type="ECO:0000256" key="7">
    <source>
        <dbReference type="RuleBase" id="RU362106"/>
    </source>
</evidence>
<dbReference type="GeneID" id="67013710"/>
<dbReference type="InterPro" id="IPR001737">
    <property type="entry name" value="KsgA/Erm"/>
</dbReference>
<evidence type="ECO:0000313" key="10">
    <source>
        <dbReference type="Proteomes" id="UP000676310"/>
    </source>
</evidence>
<evidence type="ECO:0000256" key="2">
    <source>
        <dbReference type="ARBA" id="ARBA00022603"/>
    </source>
</evidence>
<evidence type="ECO:0000256" key="3">
    <source>
        <dbReference type="ARBA" id="ARBA00022679"/>
    </source>
</evidence>
<dbReference type="InterPro" id="IPR029063">
    <property type="entry name" value="SAM-dependent_MTases_sf"/>
</dbReference>
<comment type="subcellular location">
    <subcellularLocation>
        <location evidence="1">Mitochondrion</location>
    </subcellularLocation>
</comment>
<evidence type="ECO:0000256" key="8">
    <source>
        <dbReference type="SAM" id="MobiDB-lite"/>
    </source>
</evidence>
<protein>
    <recommendedName>
        <fullName evidence="7">rRNA adenine N(6)-methyltransferase</fullName>
        <ecNumber evidence="7">2.1.1.-</ecNumber>
    </recommendedName>
</protein>
<keyword evidence="4 7" id="KW-0949">S-adenosyl-L-methionine</keyword>
<dbReference type="EMBL" id="CAJRGZ010000015">
    <property type="protein sequence ID" value="CAG5149005.1"/>
    <property type="molecule type" value="Genomic_DNA"/>
</dbReference>
<keyword evidence="2 7" id="KW-0489">Methyltransferase</keyword>
<evidence type="ECO:0000256" key="5">
    <source>
        <dbReference type="ARBA" id="ARBA00022884"/>
    </source>
</evidence>
<dbReference type="EC" id="2.1.1.-" evidence="7"/>